<keyword evidence="1" id="KW-0732">Signal</keyword>
<feature type="chain" id="PRO_5004655565" evidence="1">
    <location>
        <begin position="35"/>
        <end position="178"/>
    </location>
</feature>
<feature type="signal peptide" evidence="1">
    <location>
        <begin position="1"/>
        <end position="34"/>
    </location>
</feature>
<sequence length="178" mass="19441">MKAKKNLHQPWKIILTALVGLISVLLATVSTVQATDTSSSGVTEPTTEDLLQRVAPQLANNPSLQNQFTIVRNGSAISIFVKDSAPQGFAVSLLSASASGGRTGVTFPNGWTKPWDFNVYISAADLNRSVRMLNLGVAIPYFGQVIGAVEAWQGKTAHFKYGRVMVWRAGAYQYWYYQ</sequence>
<evidence type="ECO:0000313" key="2">
    <source>
        <dbReference type="EMBL" id="ERL65736.1"/>
    </source>
</evidence>
<name>U4TLJ4_9LACO</name>
<dbReference type="Proteomes" id="UP000030647">
    <property type="component" value="Unassembled WGS sequence"/>
</dbReference>
<evidence type="ECO:0000256" key="1">
    <source>
        <dbReference type="SAM" id="SignalP"/>
    </source>
</evidence>
<proteinExistence type="predicted"/>
<gene>
    <name evidence="2" type="ORF">L248_2422</name>
</gene>
<dbReference type="EMBL" id="KI271585">
    <property type="protein sequence ID" value="ERL65736.1"/>
    <property type="molecule type" value="Genomic_DNA"/>
</dbReference>
<keyword evidence="3" id="KW-1185">Reference proteome</keyword>
<dbReference type="HOGENOM" id="CLU_1508788_0_0_9"/>
<dbReference type="RefSeq" id="WP_022529088.1">
    <property type="nucleotide sequence ID" value="NZ_KI271585.1"/>
</dbReference>
<dbReference type="AlphaFoldDB" id="U4TLJ4"/>
<evidence type="ECO:0000313" key="3">
    <source>
        <dbReference type="Proteomes" id="UP000030647"/>
    </source>
</evidence>
<accession>U4TLJ4</accession>
<protein>
    <submittedName>
        <fullName evidence="2">Uncharacterized protein</fullName>
    </submittedName>
</protein>
<organism evidence="2 3">
    <name type="scientific">Schleiferilactobacillus shenzhenensis LY-73</name>
    <dbReference type="NCBI Taxonomy" id="1231336"/>
    <lineage>
        <taxon>Bacteria</taxon>
        <taxon>Bacillati</taxon>
        <taxon>Bacillota</taxon>
        <taxon>Bacilli</taxon>
        <taxon>Lactobacillales</taxon>
        <taxon>Lactobacillaceae</taxon>
        <taxon>Schleiferilactobacillus</taxon>
    </lineage>
</organism>
<reference evidence="3" key="1">
    <citation type="journal article" date="2013" name="Genome Announc.">
        <title>Whole-Genome Sequencing of Lactobacillus shenzhenensis Strain LY-73T.</title>
        <authorList>
            <person name="Lin Z."/>
            <person name="Liu Z."/>
            <person name="Yang R."/>
            <person name="Zou Y."/>
            <person name="Wan D."/>
            <person name="Chen J."/>
            <person name="Guo M."/>
            <person name="Zhao J."/>
            <person name="Fang C."/>
            <person name="Yang R."/>
            <person name="Liu F."/>
        </authorList>
    </citation>
    <scope>NUCLEOTIDE SEQUENCE [LARGE SCALE GENOMIC DNA]</scope>
    <source>
        <strain evidence="3">LY-73</strain>
    </source>
</reference>